<gene>
    <name evidence="1" type="ORF">GNC83_004915</name>
</gene>
<comment type="caution">
    <text evidence="1">The sequence shown here is derived from an EMBL/GenBank/DDBJ whole genome shotgun (WGS) entry which is preliminary data.</text>
</comment>
<proteinExistence type="predicted"/>
<evidence type="ECO:0000313" key="1">
    <source>
        <dbReference type="EMBL" id="HAE7236008.1"/>
    </source>
</evidence>
<reference evidence="1" key="1">
    <citation type="journal article" date="2018" name="Genome Biol.">
        <title>SKESA: strategic k-mer extension for scrupulous assemblies.</title>
        <authorList>
            <person name="Souvorov A."/>
            <person name="Agarwala R."/>
            <person name="Lipman D.J."/>
        </authorList>
    </citation>
    <scope>NUCLEOTIDE SEQUENCE</scope>
    <source>
        <strain evidence="1">CFSAN005901</strain>
    </source>
</reference>
<dbReference type="AlphaFoldDB" id="A0A735UEA3"/>
<organism evidence="1">
    <name type="scientific">Salmonella enterica</name>
    <name type="common">Salmonella choleraesuis</name>
    <dbReference type="NCBI Taxonomy" id="28901"/>
    <lineage>
        <taxon>Bacteria</taxon>
        <taxon>Pseudomonadati</taxon>
        <taxon>Pseudomonadota</taxon>
        <taxon>Gammaproteobacteria</taxon>
        <taxon>Enterobacterales</taxon>
        <taxon>Enterobacteriaceae</taxon>
        <taxon>Salmonella</taxon>
    </lineage>
</organism>
<reference evidence="1" key="2">
    <citation type="submission" date="2018-07" db="EMBL/GenBank/DDBJ databases">
        <authorList>
            <consortium name="NCBI Pathogen Detection Project"/>
        </authorList>
    </citation>
    <scope>NUCLEOTIDE SEQUENCE</scope>
    <source>
        <strain evidence="1">CFSAN005901</strain>
    </source>
</reference>
<accession>A0A735UEA3</accession>
<protein>
    <submittedName>
        <fullName evidence="1">Uncharacterized protein</fullName>
    </submittedName>
</protein>
<sequence length="79" mass="8520">MSSQAKLRVQAGMIDNAVITRVEDGYVIIFAGANSDWNGENLILSSAREPYLPRIFKSIDGAVSEAERIGVKGIALDLP</sequence>
<name>A0A735UEA3_SALER</name>
<dbReference type="EMBL" id="DAASVU010000049">
    <property type="protein sequence ID" value="HAE7236008.1"/>
    <property type="molecule type" value="Genomic_DNA"/>
</dbReference>